<dbReference type="SUPFAM" id="SSF48726">
    <property type="entry name" value="Immunoglobulin"/>
    <property type="match status" value="1"/>
</dbReference>
<evidence type="ECO:0000259" key="1">
    <source>
        <dbReference type="PROSITE" id="PS50835"/>
    </source>
</evidence>
<gene>
    <name evidence="2" type="ORF">GWK47_029999</name>
</gene>
<reference evidence="2" key="1">
    <citation type="submission" date="2020-07" db="EMBL/GenBank/DDBJ databases">
        <title>The High-quality genome of the commercially important snow crab, Chionoecetes opilio.</title>
        <authorList>
            <person name="Jeong J.-H."/>
            <person name="Ryu S."/>
        </authorList>
    </citation>
    <scope>NUCLEOTIDE SEQUENCE</scope>
    <source>
        <strain evidence="2">MADBK_172401_WGS</strain>
        <tissue evidence="2">Digestive gland</tissue>
    </source>
</reference>
<accession>A0A8J4YW22</accession>
<comment type="caution">
    <text evidence="2">The sequence shown here is derived from an EMBL/GenBank/DDBJ whole genome shotgun (WGS) entry which is preliminary data.</text>
</comment>
<organism evidence="2 3">
    <name type="scientific">Chionoecetes opilio</name>
    <name type="common">Atlantic snow crab</name>
    <name type="synonym">Cancer opilio</name>
    <dbReference type="NCBI Taxonomy" id="41210"/>
    <lineage>
        <taxon>Eukaryota</taxon>
        <taxon>Metazoa</taxon>
        <taxon>Ecdysozoa</taxon>
        <taxon>Arthropoda</taxon>
        <taxon>Crustacea</taxon>
        <taxon>Multicrustacea</taxon>
        <taxon>Malacostraca</taxon>
        <taxon>Eumalacostraca</taxon>
        <taxon>Eucarida</taxon>
        <taxon>Decapoda</taxon>
        <taxon>Pleocyemata</taxon>
        <taxon>Brachyura</taxon>
        <taxon>Eubrachyura</taxon>
        <taxon>Majoidea</taxon>
        <taxon>Majidae</taxon>
        <taxon>Chionoecetes</taxon>
    </lineage>
</organism>
<keyword evidence="3" id="KW-1185">Reference proteome</keyword>
<dbReference type="EMBL" id="JACEEZ010001007">
    <property type="protein sequence ID" value="KAG0729591.1"/>
    <property type="molecule type" value="Genomic_DNA"/>
</dbReference>
<evidence type="ECO:0000313" key="2">
    <source>
        <dbReference type="EMBL" id="KAG0729591.1"/>
    </source>
</evidence>
<dbReference type="Proteomes" id="UP000770661">
    <property type="component" value="Unassembled WGS sequence"/>
</dbReference>
<protein>
    <recommendedName>
        <fullName evidence="1">Ig-like domain-containing protein</fullName>
    </recommendedName>
</protein>
<dbReference type="OrthoDB" id="6770231at2759"/>
<dbReference type="AlphaFoldDB" id="A0A8J4YW22"/>
<sequence>MNSTVQLECSAFALTGGKTRIPVSWSKAGGELPYGRTRDNRQGLLIITEGTRHQSLSGHPWLYNGFTVASEVRSSDTGVYICAAVDTNGRAVTDNVTLTVSLSPLPALPPPPAPCCRQAPFLPPYKPLHNLGLLCWDSNAFSKP</sequence>
<dbReference type="InterPro" id="IPR013783">
    <property type="entry name" value="Ig-like_fold"/>
</dbReference>
<dbReference type="InterPro" id="IPR036179">
    <property type="entry name" value="Ig-like_dom_sf"/>
</dbReference>
<proteinExistence type="predicted"/>
<dbReference type="InterPro" id="IPR007110">
    <property type="entry name" value="Ig-like_dom"/>
</dbReference>
<dbReference type="PROSITE" id="PS50835">
    <property type="entry name" value="IG_LIKE"/>
    <property type="match status" value="1"/>
</dbReference>
<dbReference type="InterPro" id="IPR013151">
    <property type="entry name" value="Immunoglobulin_dom"/>
</dbReference>
<feature type="domain" description="Ig-like" evidence="1">
    <location>
        <begin position="1"/>
        <end position="99"/>
    </location>
</feature>
<dbReference type="Gene3D" id="2.60.40.10">
    <property type="entry name" value="Immunoglobulins"/>
    <property type="match status" value="1"/>
</dbReference>
<evidence type="ECO:0000313" key="3">
    <source>
        <dbReference type="Proteomes" id="UP000770661"/>
    </source>
</evidence>
<dbReference type="Pfam" id="PF00047">
    <property type="entry name" value="ig"/>
    <property type="match status" value="1"/>
</dbReference>
<name>A0A8J4YW22_CHIOP</name>